<dbReference type="SUPFAM" id="SSF53448">
    <property type="entry name" value="Nucleotide-diphospho-sugar transferases"/>
    <property type="match status" value="1"/>
</dbReference>
<evidence type="ECO:0000313" key="8">
    <source>
        <dbReference type="EMBL" id="KIO12070.1"/>
    </source>
</evidence>
<evidence type="ECO:0000256" key="2">
    <source>
        <dbReference type="ARBA" id="ARBA00012543"/>
    </source>
</evidence>
<comment type="subcellular location">
    <subcellularLocation>
        <location evidence="1">Membrane</location>
        <topology evidence="1">Multi-pass membrane protein</topology>
    </subcellularLocation>
</comment>
<accession>A0A0C3PE39</accession>
<dbReference type="GO" id="GO:0016020">
    <property type="term" value="C:membrane"/>
    <property type="evidence" value="ECO:0007669"/>
    <property type="project" value="UniProtKB-SubCell"/>
</dbReference>
<dbReference type="PANTHER" id="PTHR22914:SF45">
    <property type="entry name" value="CHITIN SYNTHASE"/>
    <property type="match status" value="1"/>
</dbReference>
<evidence type="ECO:0000256" key="5">
    <source>
        <dbReference type="ARBA" id="ARBA00022989"/>
    </source>
</evidence>
<evidence type="ECO:0000256" key="6">
    <source>
        <dbReference type="ARBA" id="ARBA00023136"/>
    </source>
</evidence>
<dbReference type="Proteomes" id="UP000054217">
    <property type="component" value="Unassembled WGS sequence"/>
</dbReference>
<dbReference type="InParanoid" id="A0A0C3PE39"/>
<evidence type="ECO:0000256" key="4">
    <source>
        <dbReference type="ARBA" id="ARBA00022692"/>
    </source>
</evidence>
<dbReference type="InterPro" id="IPR004835">
    <property type="entry name" value="Chitin_synth"/>
</dbReference>
<dbReference type="InterPro" id="IPR029044">
    <property type="entry name" value="Nucleotide-diphossugar_trans"/>
</dbReference>
<organism evidence="8 9">
    <name type="scientific">Pisolithus tinctorius Marx 270</name>
    <dbReference type="NCBI Taxonomy" id="870435"/>
    <lineage>
        <taxon>Eukaryota</taxon>
        <taxon>Fungi</taxon>
        <taxon>Dikarya</taxon>
        <taxon>Basidiomycota</taxon>
        <taxon>Agaricomycotina</taxon>
        <taxon>Agaricomycetes</taxon>
        <taxon>Agaricomycetidae</taxon>
        <taxon>Boletales</taxon>
        <taxon>Sclerodermatineae</taxon>
        <taxon>Pisolithaceae</taxon>
        <taxon>Pisolithus</taxon>
    </lineage>
</organism>
<protein>
    <recommendedName>
        <fullName evidence="2">chitin synthase</fullName>
        <ecNumber evidence="2">2.4.1.16</ecNumber>
    </recommendedName>
</protein>
<name>A0A0C3PE39_PISTI</name>
<keyword evidence="3" id="KW-0328">Glycosyltransferase</keyword>
<keyword evidence="4" id="KW-0812">Transmembrane</keyword>
<reference evidence="9" key="2">
    <citation type="submission" date="2015-01" db="EMBL/GenBank/DDBJ databases">
        <title>Evolutionary Origins and Diversification of the Mycorrhizal Mutualists.</title>
        <authorList>
            <consortium name="DOE Joint Genome Institute"/>
            <consortium name="Mycorrhizal Genomics Consortium"/>
            <person name="Kohler A."/>
            <person name="Kuo A."/>
            <person name="Nagy L.G."/>
            <person name="Floudas D."/>
            <person name="Copeland A."/>
            <person name="Barry K.W."/>
            <person name="Cichocki N."/>
            <person name="Veneault-Fourrey C."/>
            <person name="LaButti K."/>
            <person name="Lindquist E.A."/>
            <person name="Lipzen A."/>
            <person name="Lundell T."/>
            <person name="Morin E."/>
            <person name="Murat C."/>
            <person name="Riley R."/>
            <person name="Ohm R."/>
            <person name="Sun H."/>
            <person name="Tunlid A."/>
            <person name="Henrissat B."/>
            <person name="Grigoriev I.V."/>
            <person name="Hibbett D.S."/>
            <person name="Martin F."/>
        </authorList>
    </citation>
    <scope>NUCLEOTIDE SEQUENCE [LARGE SCALE GENOMIC DNA]</scope>
    <source>
        <strain evidence="9">Marx 270</strain>
    </source>
</reference>
<dbReference type="STRING" id="870435.A0A0C3PE39"/>
<dbReference type="GO" id="GO:0031505">
    <property type="term" value="P:fungal-type cell wall organization"/>
    <property type="evidence" value="ECO:0007669"/>
    <property type="project" value="TreeGrafter"/>
</dbReference>
<dbReference type="GO" id="GO:0004100">
    <property type="term" value="F:chitin synthase activity"/>
    <property type="evidence" value="ECO:0007669"/>
    <property type="project" value="UniProtKB-EC"/>
</dbReference>
<comment type="catalytic activity">
    <reaction evidence="7">
        <text>[(1-&gt;4)-N-acetyl-beta-D-glucosaminyl](n) + UDP-N-acetyl-alpha-D-glucosamine = [(1-&gt;4)-N-acetyl-beta-D-glucosaminyl](n+1) + UDP + H(+)</text>
        <dbReference type="Rhea" id="RHEA:16637"/>
        <dbReference type="Rhea" id="RHEA-COMP:9593"/>
        <dbReference type="Rhea" id="RHEA-COMP:9595"/>
        <dbReference type="ChEBI" id="CHEBI:15378"/>
        <dbReference type="ChEBI" id="CHEBI:17029"/>
        <dbReference type="ChEBI" id="CHEBI:57705"/>
        <dbReference type="ChEBI" id="CHEBI:58223"/>
        <dbReference type="EC" id="2.4.1.16"/>
    </reaction>
</comment>
<keyword evidence="8" id="KW-0808">Transferase</keyword>
<reference evidence="8 9" key="1">
    <citation type="submission" date="2014-04" db="EMBL/GenBank/DDBJ databases">
        <authorList>
            <consortium name="DOE Joint Genome Institute"/>
            <person name="Kuo A."/>
            <person name="Kohler A."/>
            <person name="Costa M.D."/>
            <person name="Nagy L.G."/>
            <person name="Floudas D."/>
            <person name="Copeland A."/>
            <person name="Barry K.W."/>
            <person name="Cichocki N."/>
            <person name="Veneault-Fourrey C."/>
            <person name="LaButti K."/>
            <person name="Lindquist E.A."/>
            <person name="Lipzen A."/>
            <person name="Lundell T."/>
            <person name="Morin E."/>
            <person name="Murat C."/>
            <person name="Sun H."/>
            <person name="Tunlid A."/>
            <person name="Henrissat B."/>
            <person name="Grigoriev I.V."/>
            <person name="Hibbett D.S."/>
            <person name="Martin F."/>
            <person name="Nordberg H.P."/>
            <person name="Cantor M.N."/>
            <person name="Hua S.X."/>
        </authorList>
    </citation>
    <scope>NUCLEOTIDE SEQUENCE [LARGE SCALE GENOMIC DNA]</scope>
    <source>
        <strain evidence="8 9">Marx 270</strain>
    </source>
</reference>
<evidence type="ECO:0000256" key="1">
    <source>
        <dbReference type="ARBA" id="ARBA00004141"/>
    </source>
</evidence>
<dbReference type="EMBL" id="KN831948">
    <property type="protein sequence ID" value="KIO12070.1"/>
    <property type="molecule type" value="Genomic_DNA"/>
</dbReference>
<dbReference type="EC" id="2.4.1.16" evidence="2"/>
<dbReference type="GO" id="GO:0071944">
    <property type="term" value="C:cell periphery"/>
    <property type="evidence" value="ECO:0007669"/>
    <property type="project" value="TreeGrafter"/>
</dbReference>
<keyword evidence="6" id="KW-0472">Membrane</keyword>
<dbReference type="GO" id="GO:0006031">
    <property type="term" value="P:chitin biosynthetic process"/>
    <property type="evidence" value="ECO:0007669"/>
    <property type="project" value="TreeGrafter"/>
</dbReference>
<keyword evidence="5" id="KW-1133">Transmembrane helix</keyword>
<dbReference type="OrthoDB" id="370884at2759"/>
<gene>
    <name evidence="8" type="ORF">M404DRAFT_962570</name>
</gene>
<sequence length="492" mass="56258">MVSIIRFKFIVSINFGAVHAPKDHDKFMICQVLCYTEGEASLWCMINSLAVLKYDDKCKLILIMCNRNIVGSGNDCLTPCIMLDILGADLNLDPELLSFVLISEGTQQHNMAKVYLGLYKCAGHVMPYLVVVKVGKLTERSCPRNRGKHDSQMAVMHFLNKVHYNMLMNPLELKMYHQIKNVICINPTFYEYLFVIDTDMTAEPYALNHLISVMIHDKKVHGMCGETSLANAKQSIVTMMQVYKYFISRHMAKAIESLFSSLTCLPSCFTLFCLCTPHTHKPLLVSNQITQDYSQNGVDTLHMRNLLLLREDHYLTTLLLKHFLMYKMQFIRDTHAKTVAPDIWKVLLSQCCHWINLTIHNLGELVPGSAFWFLLLLHAFHCHDGSHIDADSACHYRIYHLLDHVGCLRAQYHPLHLPCHDCCCVWLGSLGVHSALQVGHGWMDGFLYLGHPDFLIHASNLLILVYGQFLMGCHACCTGRIWQEDHHSHRQV</sequence>
<dbReference type="HOGENOM" id="CLU_554447_0_0_1"/>
<evidence type="ECO:0000256" key="3">
    <source>
        <dbReference type="ARBA" id="ARBA00022676"/>
    </source>
</evidence>
<proteinExistence type="predicted"/>
<dbReference type="Pfam" id="PF03142">
    <property type="entry name" value="Chitin_synth_2"/>
    <property type="match status" value="1"/>
</dbReference>
<evidence type="ECO:0000313" key="9">
    <source>
        <dbReference type="Proteomes" id="UP000054217"/>
    </source>
</evidence>
<evidence type="ECO:0000256" key="7">
    <source>
        <dbReference type="ARBA" id="ARBA00048014"/>
    </source>
</evidence>
<keyword evidence="9" id="KW-1185">Reference proteome</keyword>
<dbReference type="PANTHER" id="PTHR22914">
    <property type="entry name" value="CHITIN SYNTHASE"/>
    <property type="match status" value="1"/>
</dbReference>
<dbReference type="GO" id="GO:0030428">
    <property type="term" value="C:cell septum"/>
    <property type="evidence" value="ECO:0007669"/>
    <property type="project" value="TreeGrafter"/>
</dbReference>
<dbReference type="AlphaFoldDB" id="A0A0C3PE39"/>